<name>A0A1B9F6R6_9BACT</name>
<proteinExistence type="predicted"/>
<evidence type="ECO:0000259" key="2">
    <source>
        <dbReference type="Pfam" id="PF03413"/>
    </source>
</evidence>
<evidence type="ECO:0000313" key="3">
    <source>
        <dbReference type="EMBL" id="OCC15590.1"/>
    </source>
</evidence>
<dbReference type="Gene3D" id="3.10.450.40">
    <property type="match status" value="1"/>
</dbReference>
<organism evidence="3 4">
    <name type="scientific">Dissulfuribacter thermophilus</name>
    <dbReference type="NCBI Taxonomy" id="1156395"/>
    <lineage>
        <taxon>Bacteria</taxon>
        <taxon>Pseudomonadati</taxon>
        <taxon>Thermodesulfobacteriota</taxon>
        <taxon>Dissulfuribacteria</taxon>
        <taxon>Dissulfuribacterales</taxon>
        <taxon>Dissulfuribacteraceae</taxon>
        <taxon>Dissulfuribacter</taxon>
    </lineage>
</organism>
<dbReference type="OrthoDB" id="5421567at2"/>
<reference evidence="3 4" key="1">
    <citation type="submission" date="2016-06" db="EMBL/GenBank/DDBJ databases">
        <title>Respiratory ammonification of nitrate coupled to the oxidation of elemental sulfur in deep-sea autotrophic thermophilic bacteria.</title>
        <authorList>
            <person name="Slobodkina G.B."/>
            <person name="Mardanov A.V."/>
            <person name="Ravin N.V."/>
            <person name="Frolova A.A."/>
            <person name="Viryasiv M.B."/>
            <person name="Chernyh N.A."/>
            <person name="Bonch-Osmolovskaya E.A."/>
            <person name="Slobodkin A.I."/>
        </authorList>
    </citation>
    <scope>NUCLEOTIDE SEQUENCE [LARGE SCALE GENOMIC DNA]</scope>
    <source>
        <strain evidence="3 4">S69</strain>
    </source>
</reference>
<keyword evidence="4" id="KW-1185">Reference proteome</keyword>
<dbReference type="Pfam" id="PF03413">
    <property type="entry name" value="PepSY"/>
    <property type="match status" value="1"/>
</dbReference>
<comment type="caution">
    <text evidence="3">The sequence shown here is derived from an EMBL/GenBank/DDBJ whole genome shotgun (WGS) entry which is preliminary data.</text>
</comment>
<accession>A0A1B9F6R6</accession>
<gene>
    <name evidence="3" type="ORF">DBT_0941</name>
</gene>
<evidence type="ECO:0000313" key="4">
    <source>
        <dbReference type="Proteomes" id="UP000093080"/>
    </source>
</evidence>
<dbReference type="EMBL" id="MAGO01000004">
    <property type="protein sequence ID" value="OCC15590.1"/>
    <property type="molecule type" value="Genomic_DNA"/>
</dbReference>
<dbReference type="STRING" id="1156395.DBT_0941"/>
<dbReference type="RefSeq" id="WP_067616869.1">
    <property type="nucleotide sequence ID" value="NZ_MAGO01000004.1"/>
</dbReference>
<dbReference type="InterPro" id="IPR025711">
    <property type="entry name" value="PepSY"/>
</dbReference>
<dbReference type="AlphaFoldDB" id="A0A1B9F6R6"/>
<evidence type="ECO:0000256" key="1">
    <source>
        <dbReference type="SAM" id="SignalP"/>
    </source>
</evidence>
<sequence>MKRTFIFLTAFLLLAGGAMAGNPFGTASQGDSQDSVFMECTSGPDYTVTSFRSFNGTINAVPGDDCVKVVKQLMAAGYRLEALSQNSVSGNYFGIFVKDGVNEKEAKDANETQESQYLASKAKITKDQAISIAKTENPNANVINAQLEDENGQVVYGIEFDNGLEVKVDAIDGKVICTEQSDDGEANDE</sequence>
<protein>
    <submittedName>
        <fullName evidence="3">Propeptide PepSY amd peptidase M4</fullName>
    </submittedName>
</protein>
<feature type="domain" description="PepSY" evidence="2">
    <location>
        <begin position="123"/>
        <end position="176"/>
    </location>
</feature>
<dbReference type="Proteomes" id="UP000093080">
    <property type="component" value="Unassembled WGS sequence"/>
</dbReference>
<keyword evidence="1" id="KW-0732">Signal</keyword>
<feature type="chain" id="PRO_5008626186" evidence="1">
    <location>
        <begin position="21"/>
        <end position="189"/>
    </location>
</feature>
<feature type="signal peptide" evidence="1">
    <location>
        <begin position="1"/>
        <end position="20"/>
    </location>
</feature>